<comment type="caution">
    <text evidence="2">The sequence shown here is derived from an EMBL/GenBank/DDBJ whole genome shotgun (WGS) entry which is preliminary data.</text>
</comment>
<name>A0A4S2KSF3_9HYME</name>
<feature type="non-terminal residue" evidence="2">
    <location>
        <position position="1"/>
    </location>
</feature>
<dbReference type="EMBL" id="QBLH01001831">
    <property type="protein sequence ID" value="TGZ50918.1"/>
    <property type="molecule type" value="Genomic_DNA"/>
</dbReference>
<feature type="non-terminal residue" evidence="2">
    <location>
        <position position="133"/>
    </location>
</feature>
<accession>A0A4S2KSF3</accession>
<evidence type="ECO:0000313" key="2">
    <source>
        <dbReference type="EMBL" id="TGZ50918.1"/>
    </source>
</evidence>
<evidence type="ECO:0000256" key="1">
    <source>
        <dbReference type="SAM" id="MobiDB-lite"/>
    </source>
</evidence>
<dbReference type="Proteomes" id="UP000310200">
    <property type="component" value="Unassembled WGS sequence"/>
</dbReference>
<reference evidence="2 3" key="1">
    <citation type="journal article" date="2019" name="Philos. Trans. R. Soc. Lond., B, Biol. Sci.">
        <title>Ant behaviour and brain gene expression of defending hosts depend on the ecological success of the intruding social parasite.</title>
        <authorList>
            <person name="Kaur R."/>
            <person name="Stoldt M."/>
            <person name="Jongepier E."/>
            <person name="Feldmeyer B."/>
            <person name="Menzel F."/>
            <person name="Bornberg-Bauer E."/>
            <person name="Foitzik S."/>
        </authorList>
    </citation>
    <scope>NUCLEOTIDE SEQUENCE [LARGE SCALE GENOMIC DNA]</scope>
    <source>
        <tissue evidence="2">Whole body</tissue>
    </source>
</reference>
<organism evidence="2 3">
    <name type="scientific">Temnothorax longispinosus</name>
    <dbReference type="NCBI Taxonomy" id="300112"/>
    <lineage>
        <taxon>Eukaryota</taxon>
        <taxon>Metazoa</taxon>
        <taxon>Ecdysozoa</taxon>
        <taxon>Arthropoda</taxon>
        <taxon>Hexapoda</taxon>
        <taxon>Insecta</taxon>
        <taxon>Pterygota</taxon>
        <taxon>Neoptera</taxon>
        <taxon>Endopterygota</taxon>
        <taxon>Hymenoptera</taxon>
        <taxon>Apocrita</taxon>
        <taxon>Aculeata</taxon>
        <taxon>Formicoidea</taxon>
        <taxon>Formicidae</taxon>
        <taxon>Myrmicinae</taxon>
        <taxon>Temnothorax</taxon>
    </lineage>
</organism>
<protein>
    <submittedName>
        <fullName evidence="2">Uncharacterized protein</fullName>
    </submittedName>
</protein>
<keyword evidence="3" id="KW-1185">Reference proteome</keyword>
<evidence type="ECO:0000313" key="3">
    <source>
        <dbReference type="Proteomes" id="UP000310200"/>
    </source>
</evidence>
<proteinExistence type="predicted"/>
<sequence>RMLKIGKCGEQGGNEGQDDRGVTENGGWGVAKAARESFDISTRIPTRDVCALSSRPTTSVNAFPAITVIIRDRIPVENNVVHGRTNMNTKRCIVPFTPSLKPDPISMFPADGRFESRVNGLVIISRYHPPMEI</sequence>
<feature type="region of interest" description="Disordered" evidence="1">
    <location>
        <begin position="1"/>
        <end position="26"/>
    </location>
</feature>
<dbReference type="AlphaFoldDB" id="A0A4S2KSF3"/>
<gene>
    <name evidence="2" type="ORF">DBV15_12886</name>
</gene>